<keyword evidence="4" id="KW-1185">Reference proteome</keyword>
<organism evidence="3 4">
    <name type="scientific">Pelobates cultripes</name>
    <name type="common">Western spadefoot toad</name>
    <dbReference type="NCBI Taxonomy" id="61616"/>
    <lineage>
        <taxon>Eukaryota</taxon>
        <taxon>Metazoa</taxon>
        <taxon>Chordata</taxon>
        <taxon>Craniata</taxon>
        <taxon>Vertebrata</taxon>
        <taxon>Euteleostomi</taxon>
        <taxon>Amphibia</taxon>
        <taxon>Batrachia</taxon>
        <taxon>Anura</taxon>
        <taxon>Pelobatoidea</taxon>
        <taxon>Pelobatidae</taxon>
        <taxon>Pelobates</taxon>
    </lineage>
</organism>
<gene>
    <name evidence="3" type="ORF">PECUL_23A017427</name>
</gene>
<evidence type="ECO:0000313" key="4">
    <source>
        <dbReference type="Proteomes" id="UP001295444"/>
    </source>
</evidence>
<feature type="compositionally biased region" description="Polar residues" evidence="2">
    <location>
        <begin position="377"/>
        <end position="402"/>
    </location>
</feature>
<reference evidence="3" key="1">
    <citation type="submission" date="2022-03" db="EMBL/GenBank/DDBJ databases">
        <authorList>
            <person name="Alioto T."/>
            <person name="Alioto T."/>
            <person name="Gomez Garrido J."/>
        </authorList>
    </citation>
    <scope>NUCLEOTIDE SEQUENCE</scope>
</reference>
<dbReference type="AlphaFoldDB" id="A0AAD1QZX3"/>
<evidence type="ECO:0000256" key="2">
    <source>
        <dbReference type="SAM" id="MobiDB-lite"/>
    </source>
</evidence>
<dbReference type="PANTHER" id="PTHR15268:SF17">
    <property type="entry name" value="BCLAF1 AND THRAP3 FAMILY MEMBER 3"/>
    <property type="match status" value="1"/>
</dbReference>
<dbReference type="Pfam" id="PF15440">
    <property type="entry name" value="THRAP3_BCLAF1"/>
    <property type="match status" value="1"/>
</dbReference>
<dbReference type="PANTHER" id="PTHR15268">
    <property type="entry name" value="THRAP3/BCLAF1"/>
    <property type="match status" value="1"/>
</dbReference>
<accession>A0AAD1QZX3</accession>
<feature type="compositionally biased region" description="Basic residues" evidence="2">
    <location>
        <begin position="1"/>
        <end position="17"/>
    </location>
</feature>
<dbReference type="Proteomes" id="UP001295444">
    <property type="component" value="Chromosome 01"/>
</dbReference>
<comment type="similarity">
    <text evidence="1">Belongs to the BCLAF1/THRAP3 family.</text>
</comment>
<name>A0AAD1QZX3_PELCU</name>
<evidence type="ECO:0000313" key="3">
    <source>
        <dbReference type="EMBL" id="CAH2220609.1"/>
    </source>
</evidence>
<evidence type="ECO:0000256" key="1">
    <source>
        <dbReference type="ARBA" id="ARBA00006481"/>
    </source>
</evidence>
<feature type="compositionally biased region" description="Basic and acidic residues" evidence="2">
    <location>
        <begin position="286"/>
        <end position="297"/>
    </location>
</feature>
<dbReference type="InterPro" id="IPR029199">
    <property type="entry name" value="THRAP3_BCLAF1"/>
</dbReference>
<sequence>MAKSRSRSPRWKHRPPLHRSPEQHRQRHYSDEGFRRDARRPIHWEEDRHGQNNPRIVPHNRFNDKLYEQNLFPPKIRKSPLEPADRLRRIYSPERHGESSRRFPTKYPEDAPHRDNDRNLNHHRNQGRNLHDDANGFRIGRREDSFHGPHRREPDWERGENGDHWKQEGHRDQHALPYRRNSQERGIFPKRYPEDRNFKEPGQGPKRLRETERLEHRPLPRNPHWKPDHVFRPSEGKDWSKTSDFRNPSPLVHRANSGEFTKIEYDYSHKSPSYVGMDLPFPDDFVDKHNRNEERKPVHTKNSHDGNILDSHTRERGKYSSERLLDSSTKYSSKKYHNSDRDNLKNEMESKHQNYKYKERGRNNSVPHKESIPPTDQLDQSSNSSVSKPALNNTSSMETITEQEIIPK</sequence>
<feature type="region of interest" description="Disordered" evidence="2">
    <location>
        <begin position="90"/>
        <end position="251"/>
    </location>
</feature>
<feature type="compositionally biased region" description="Basic and acidic residues" evidence="2">
    <location>
        <begin position="19"/>
        <end position="50"/>
    </location>
</feature>
<feature type="compositionally biased region" description="Basic and acidic residues" evidence="2">
    <location>
        <begin position="337"/>
        <end position="371"/>
    </location>
</feature>
<dbReference type="EMBL" id="OW240912">
    <property type="protein sequence ID" value="CAH2220609.1"/>
    <property type="molecule type" value="Genomic_DNA"/>
</dbReference>
<feature type="region of interest" description="Disordered" evidence="2">
    <location>
        <begin position="1"/>
        <end position="60"/>
    </location>
</feature>
<feature type="compositionally biased region" description="Basic and acidic residues" evidence="2">
    <location>
        <begin position="225"/>
        <end position="244"/>
    </location>
</feature>
<feature type="compositionally biased region" description="Basic and acidic residues" evidence="2">
    <location>
        <begin position="311"/>
        <end position="325"/>
    </location>
</feature>
<dbReference type="GO" id="GO:0003677">
    <property type="term" value="F:DNA binding"/>
    <property type="evidence" value="ECO:0007669"/>
    <property type="project" value="TreeGrafter"/>
</dbReference>
<dbReference type="GO" id="GO:0016592">
    <property type="term" value="C:mediator complex"/>
    <property type="evidence" value="ECO:0007669"/>
    <property type="project" value="TreeGrafter"/>
</dbReference>
<feature type="compositionally biased region" description="Basic and acidic residues" evidence="2">
    <location>
        <begin position="90"/>
        <end position="120"/>
    </location>
</feature>
<proteinExistence type="inferred from homology"/>
<feature type="compositionally biased region" description="Basic and acidic residues" evidence="2">
    <location>
        <begin position="129"/>
        <end position="174"/>
    </location>
</feature>
<feature type="region of interest" description="Disordered" evidence="2">
    <location>
        <begin position="286"/>
        <end position="408"/>
    </location>
</feature>
<dbReference type="GO" id="GO:0045944">
    <property type="term" value="P:positive regulation of transcription by RNA polymerase II"/>
    <property type="evidence" value="ECO:0007669"/>
    <property type="project" value="TreeGrafter"/>
</dbReference>
<dbReference type="GO" id="GO:0003712">
    <property type="term" value="F:transcription coregulator activity"/>
    <property type="evidence" value="ECO:0007669"/>
    <property type="project" value="TreeGrafter"/>
</dbReference>
<feature type="compositionally biased region" description="Basic and acidic residues" evidence="2">
    <location>
        <begin position="207"/>
        <end position="218"/>
    </location>
</feature>
<protein>
    <submittedName>
        <fullName evidence="3">Uncharacterized protein</fullName>
    </submittedName>
</protein>